<gene>
    <name evidence="1" type="ORF">IM532_03140</name>
</gene>
<keyword evidence="2" id="KW-1185">Reference proteome</keyword>
<evidence type="ECO:0000313" key="1">
    <source>
        <dbReference type="EMBL" id="MBF0596462.1"/>
    </source>
</evidence>
<dbReference type="PROSITE" id="PS51257">
    <property type="entry name" value="PROKAR_LIPOPROTEIN"/>
    <property type="match status" value="1"/>
</dbReference>
<dbReference type="Pfam" id="PF20050">
    <property type="entry name" value="DUF6452"/>
    <property type="match status" value="1"/>
</dbReference>
<comment type="caution">
    <text evidence="1">The sequence shown here is derived from an EMBL/GenBank/DDBJ whole genome shotgun (WGS) entry which is preliminary data.</text>
</comment>
<dbReference type="EMBL" id="JADGIK010000002">
    <property type="protein sequence ID" value="MBF0596462.1"/>
    <property type="molecule type" value="Genomic_DNA"/>
</dbReference>
<name>A0A8J7G4E1_9FLAO</name>
<sequence length="183" mass="20759">MNRNFIKNSVIIALFSALATLTSCEPDDICLAEEAPFITVQMRYSDSTTELEDTIFYEAYINDTLKIGDGNILNKSTFNLPIQTTDKKAIKYILRQGTTYSESIITDGDTIKVVRTAPEDILYVTYDIDNKYNSKACGFGLYFKDTKFDIKTNNWIKDSESVNTTIDNATSTNLIIYSQPRIY</sequence>
<protein>
    <submittedName>
        <fullName evidence="1">Uncharacterized protein</fullName>
    </submittedName>
</protein>
<accession>A0A8J7G4E1</accession>
<proteinExistence type="predicted"/>
<dbReference type="RefSeq" id="WP_194181998.1">
    <property type="nucleotide sequence ID" value="NZ_JADGIK010000002.1"/>
</dbReference>
<dbReference type="Proteomes" id="UP000608754">
    <property type="component" value="Unassembled WGS sequence"/>
</dbReference>
<evidence type="ECO:0000313" key="2">
    <source>
        <dbReference type="Proteomes" id="UP000608754"/>
    </source>
</evidence>
<dbReference type="InterPro" id="IPR045607">
    <property type="entry name" value="DUF6452"/>
</dbReference>
<dbReference type="AlphaFoldDB" id="A0A8J7G4E1"/>
<reference evidence="1" key="1">
    <citation type="submission" date="2020-10" db="EMBL/GenBank/DDBJ databases">
        <authorList>
            <person name="Lu T."/>
            <person name="Wang Q."/>
            <person name="Han X."/>
        </authorList>
    </citation>
    <scope>NUCLEOTIDE SEQUENCE</scope>
    <source>
        <strain evidence="1">WQ 117</strain>
    </source>
</reference>
<organism evidence="1 2">
    <name type="scientific">Faecalibacter rhinopitheci</name>
    <dbReference type="NCBI Taxonomy" id="2779678"/>
    <lineage>
        <taxon>Bacteria</taxon>
        <taxon>Pseudomonadati</taxon>
        <taxon>Bacteroidota</taxon>
        <taxon>Flavobacteriia</taxon>
        <taxon>Flavobacteriales</taxon>
        <taxon>Weeksellaceae</taxon>
        <taxon>Faecalibacter</taxon>
    </lineage>
</organism>